<evidence type="ECO:0000313" key="2">
    <source>
        <dbReference type="Proteomes" id="UP000238392"/>
    </source>
</evidence>
<keyword evidence="2" id="KW-1185">Reference proteome</keyword>
<dbReference type="AlphaFoldDB" id="A0A2T0WRV0"/>
<comment type="caution">
    <text evidence="1">The sequence shown here is derived from an EMBL/GenBank/DDBJ whole genome shotgun (WGS) entry which is preliminary data.</text>
</comment>
<protein>
    <submittedName>
        <fullName evidence="1">Uncharacterized protein</fullName>
    </submittedName>
</protein>
<dbReference type="EMBL" id="PVTQ01000006">
    <property type="protein sequence ID" value="PRY89431.1"/>
    <property type="molecule type" value="Genomic_DNA"/>
</dbReference>
<proteinExistence type="predicted"/>
<evidence type="ECO:0000313" key="1">
    <source>
        <dbReference type="EMBL" id="PRY89431.1"/>
    </source>
</evidence>
<dbReference type="Proteomes" id="UP000238392">
    <property type="component" value="Unassembled WGS sequence"/>
</dbReference>
<organism evidence="1 2">
    <name type="scientific">Donghicola tyrosinivorans</name>
    <dbReference type="NCBI Taxonomy" id="1652492"/>
    <lineage>
        <taxon>Bacteria</taxon>
        <taxon>Pseudomonadati</taxon>
        <taxon>Pseudomonadota</taxon>
        <taxon>Alphaproteobacteria</taxon>
        <taxon>Rhodobacterales</taxon>
        <taxon>Roseobacteraceae</taxon>
        <taxon>Donghicola</taxon>
    </lineage>
</organism>
<name>A0A2T0WRV0_9RHOB</name>
<sequence>MHWAVVCFGSSLGSSWLWPRAKCSQETASGTLSGTDVGVVRHDDHSGQNAIFQSISFCVPFVFGVNSEQHGFYV</sequence>
<reference evidence="1 2" key="1">
    <citation type="submission" date="2018-03" db="EMBL/GenBank/DDBJ databases">
        <title>Genomic Encyclopedia of Archaeal and Bacterial Type Strains, Phase II (KMG-II): from individual species to whole genera.</title>
        <authorList>
            <person name="Goeker M."/>
        </authorList>
    </citation>
    <scope>NUCLEOTIDE SEQUENCE [LARGE SCALE GENOMIC DNA]</scope>
    <source>
        <strain evidence="1 2">DSM 100212</strain>
    </source>
</reference>
<gene>
    <name evidence="1" type="ORF">CLV74_106133</name>
</gene>
<accession>A0A2T0WRV0</accession>